<dbReference type="Proteomes" id="UP000885822">
    <property type="component" value="Unassembled WGS sequence"/>
</dbReference>
<dbReference type="InterPro" id="IPR036188">
    <property type="entry name" value="FAD/NAD-bd_sf"/>
</dbReference>
<name>A0A831K2C4_9GAMM</name>
<dbReference type="GO" id="GO:0050660">
    <property type="term" value="F:flavin adenine dinucleotide binding"/>
    <property type="evidence" value="ECO:0007669"/>
    <property type="project" value="InterPro"/>
</dbReference>
<evidence type="ECO:0000256" key="6">
    <source>
        <dbReference type="ARBA" id="ARBA00023157"/>
    </source>
</evidence>
<comment type="cofactor">
    <cofactor evidence="1">
        <name>FAD</name>
        <dbReference type="ChEBI" id="CHEBI:57692"/>
    </cofactor>
</comment>
<keyword evidence="6" id="KW-1015">Disulfide bond</keyword>
<feature type="domain" description="FAD/NAD(P)-binding" evidence="10">
    <location>
        <begin position="6"/>
        <end position="317"/>
    </location>
</feature>
<dbReference type="NCBIfam" id="NF004776">
    <property type="entry name" value="PRK06116.1"/>
    <property type="match status" value="1"/>
</dbReference>
<dbReference type="EMBL" id="DRCV01000028">
    <property type="protein sequence ID" value="HDK37501.1"/>
    <property type="molecule type" value="Genomic_DNA"/>
</dbReference>
<reference evidence="11" key="1">
    <citation type="journal article" date="2020" name="mSystems">
        <title>Genome- and Community-Level Interaction Insights into Carbon Utilization and Element Cycling Functions of Hydrothermarchaeota in Hydrothermal Sediment.</title>
        <authorList>
            <person name="Zhou Z."/>
            <person name="Liu Y."/>
            <person name="Xu W."/>
            <person name="Pan J."/>
            <person name="Luo Z.H."/>
            <person name="Li M."/>
        </authorList>
    </citation>
    <scope>NUCLEOTIDE SEQUENCE [LARGE SCALE GENOMIC DNA]</scope>
    <source>
        <strain evidence="11">HyVt-26</strain>
    </source>
</reference>
<proteinExistence type="inferred from homology"/>
<gene>
    <name evidence="11" type="primary">gorA</name>
    <name evidence="11" type="ORF">ENG92_00580</name>
</gene>
<protein>
    <submittedName>
        <fullName evidence="11">Glutathione-disulfide reductase</fullName>
        <ecNumber evidence="11">1.8.1.7</ecNumber>
    </submittedName>
</protein>
<dbReference type="InterPro" id="IPR012999">
    <property type="entry name" value="Pyr_OxRdtase_I_AS"/>
</dbReference>
<evidence type="ECO:0000259" key="10">
    <source>
        <dbReference type="Pfam" id="PF07992"/>
    </source>
</evidence>
<evidence type="ECO:0000256" key="8">
    <source>
        <dbReference type="RuleBase" id="RU003691"/>
    </source>
</evidence>
<dbReference type="GO" id="GO:0004362">
    <property type="term" value="F:glutathione-disulfide reductase (NADPH) activity"/>
    <property type="evidence" value="ECO:0007669"/>
    <property type="project" value="UniProtKB-EC"/>
</dbReference>
<keyword evidence="5 8" id="KW-0560">Oxidoreductase</keyword>
<dbReference type="InterPro" id="IPR046952">
    <property type="entry name" value="GSHR/TRXR-like"/>
</dbReference>
<comment type="similarity">
    <text evidence="2 8">Belongs to the class-I pyridine nucleotide-disulfide oxidoreductase family.</text>
</comment>
<dbReference type="GO" id="GO:0005829">
    <property type="term" value="C:cytosol"/>
    <property type="evidence" value="ECO:0007669"/>
    <property type="project" value="TreeGrafter"/>
</dbReference>
<dbReference type="Pfam" id="PF07992">
    <property type="entry name" value="Pyr_redox_2"/>
    <property type="match status" value="1"/>
</dbReference>
<dbReference type="InterPro" id="IPR004099">
    <property type="entry name" value="Pyr_nucl-diS_OxRdtase_dimer"/>
</dbReference>
<evidence type="ECO:0000259" key="9">
    <source>
        <dbReference type="Pfam" id="PF02852"/>
    </source>
</evidence>
<evidence type="ECO:0000256" key="4">
    <source>
        <dbReference type="ARBA" id="ARBA00022827"/>
    </source>
</evidence>
<evidence type="ECO:0000256" key="1">
    <source>
        <dbReference type="ARBA" id="ARBA00001974"/>
    </source>
</evidence>
<evidence type="ECO:0000256" key="2">
    <source>
        <dbReference type="ARBA" id="ARBA00007532"/>
    </source>
</evidence>
<evidence type="ECO:0000313" key="11">
    <source>
        <dbReference type="EMBL" id="HDK37501.1"/>
    </source>
</evidence>
<keyword evidence="4 8" id="KW-0274">FAD</keyword>
<comment type="caution">
    <text evidence="11">The sequence shown here is derived from an EMBL/GenBank/DDBJ whole genome shotgun (WGS) entry which is preliminary data.</text>
</comment>
<evidence type="ECO:0000256" key="3">
    <source>
        <dbReference type="ARBA" id="ARBA00022630"/>
    </source>
</evidence>
<dbReference type="PANTHER" id="PTHR42737:SF2">
    <property type="entry name" value="GLUTATHIONE REDUCTASE"/>
    <property type="match status" value="1"/>
</dbReference>
<dbReference type="PRINTS" id="PR00411">
    <property type="entry name" value="PNDRDTASEI"/>
</dbReference>
<dbReference type="PRINTS" id="PR00368">
    <property type="entry name" value="FADPNR"/>
</dbReference>
<dbReference type="GO" id="GO:0006749">
    <property type="term" value="P:glutathione metabolic process"/>
    <property type="evidence" value="ECO:0007669"/>
    <property type="project" value="TreeGrafter"/>
</dbReference>
<dbReference type="PROSITE" id="PS00076">
    <property type="entry name" value="PYRIDINE_REDOX_1"/>
    <property type="match status" value="1"/>
</dbReference>
<dbReference type="InterPro" id="IPR023753">
    <property type="entry name" value="FAD/NAD-binding_dom"/>
</dbReference>
<dbReference type="GO" id="GO:0034599">
    <property type="term" value="P:cellular response to oxidative stress"/>
    <property type="evidence" value="ECO:0007669"/>
    <property type="project" value="TreeGrafter"/>
</dbReference>
<dbReference type="AlphaFoldDB" id="A0A831K2C4"/>
<feature type="domain" description="Pyridine nucleotide-disulphide oxidoreductase dimerisation" evidence="9">
    <location>
        <begin position="338"/>
        <end position="409"/>
    </location>
</feature>
<dbReference type="GO" id="GO:0045454">
    <property type="term" value="P:cell redox homeostasis"/>
    <property type="evidence" value="ECO:0007669"/>
    <property type="project" value="InterPro"/>
</dbReference>
<dbReference type="PANTHER" id="PTHR42737">
    <property type="entry name" value="GLUTATHIONE REDUCTASE"/>
    <property type="match status" value="1"/>
</dbReference>
<evidence type="ECO:0000256" key="5">
    <source>
        <dbReference type="ARBA" id="ARBA00023002"/>
    </source>
</evidence>
<keyword evidence="3 8" id="KW-0285">Flavoprotein</keyword>
<organism evidence="11">
    <name type="scientific">Thiolapillus brandeum</name>
    <dbReference type="NCBI Taxonomy" id="1076588"/>
    <lineage>
        <taxon>Bacteria</taxon>
        <taxon>Pseudomonadati</taxon>
        <taxon>Pseudomonadota</taxon>
        <taxon>Gammaproteobacteria</taxon>
        <taxon>Chromatiales</taxon>
        <taxon>Sedimenticolaceae</taxon>
        <taxon>Thiolapillus</taxon>
    </lineage>
</organism>
<feature type="non-terminal residue" evidence="11">
    <location>
        <position position="409"/>
    </location>
</feature>
<accession>A0A831K2C4</accession>
<dbReference type="SUPFAM" id="SSF51905">
    <property type="entry name" value="FAD/NAD(P)-binding domain"/>
    <property type="match status" value="1"/>
</dbReference>
<sequence>MNTQFDLITIGGGSGGLAVAETAAKLGKSVAVVETHKMGGTCVNNGCVPKKVMWHAANLAHAVNDAHHFGIPVQRGNTDWPALVAGRESYIRDINTYWNGYVEELNIEHIQGHARFIDSHSIEVNGQRYHAEHIILATGGRPMVPPIPGAELGITSDGFFALEQQPDKVAIIGGGYIGVELAGVLKALGSDVSVIALEDRVLEHFDHMISRVLMTEMEKQGIRLHMNQQVTALTQSRHGIAVQSSSDKLVDGFDCVIWAIGRSPNTRYLNLDAAGVEMQPNGIVPTDVYQNTNVPGIYAIGDITGRTPLTPVAIAAGRKLAMRLFAQQPLSRVDYDNIPSVVFAHPPVATVGLTEAQAREQHDQVSIYQTEFTPMRHALSTHGMKTAMKLVCAGENEQVVGIHLIGDNV</sequence>
<dbReference type="EC" id="1.8.1.7" evidence="11"/>
<dbReference type="Pfam" id="PF02852">
    <property type="entry name" value="Pyr_redox_dim"/>
    <property type="match status" value="1"/>
</dbReference>
<keyword evidence="7 8" id="KW-0676">Redox-active center</keyword>
<evidence type="ECO:0000256" key="7">
    <source>
        <dbReference type="ARBA" id="ARBA00023284"/>
    </source>
</evidence>
<dbReference type="FunFam" id="3.50.50.60:FF:000235">
    <property type="entry name" value="Glutathione reductase"/>
    <property type="match status" value="1"/>
</dbReference>
<dbReference type="Gene3D" id="3.50.50.60">
    <property type="entry name" value="FAD/NAD(P)-binding domain"/>
    <property type="match status" value="1"/>
</dbReference>